<feature type="compositionally biased region" description="Basic and acidic residues" evidence="1">
    <location>
        <begin position="140"/>
        <end position="150"/>
    </location>
</feature>
<name>A0A812NGG4_9DINO</name>
<protein>
    <submittedName>
        <fullName evidence="2">Uncharacterized protein</fullName>
    </submittedName>
</protein>
<evidence type="ECO:0000313" key="2">
    <source>
        <dbReference type="EMBL" id="CAE7305755.1"/>
    </source>
</evidence>
<dbReference type="EMBL" id="CAJNDS010002073">
    <property type="protein sequence ID" value="CAE7305755.1"/>
    <property type="molecule type" value="Genomic_DNA"/>
</dbReference>
<keyword evidence="3" id="KW-1185">Reference proteome</keyword>
<dbReference type="Proteomes" id="UP000604046">
    <property type="component" value="Unassembled WGS sequence"/>
</dbReference>
<sequence length="258" mass="27787">MQEEQEELQRQRLLLVDELSRCREAADRANQVAVAERQRLLQALQLAEGQAAQSRREREDAGRIACEVEELSQASVQQGNLPMQVSLSGMGAVGQATPEEATAGVMETIGWDPQGQGEEFGEHVAESEHDSKLPSLANDEAQHEAREKQQEASLPAKVEAAEAAAASSFDARGVSPEPAAKELPTFRAEMPEAANEPSAEPQDEGDAISEGQRKSTVPVAVEEVQVTEPSIVTIQKPAPGLPQSRRPEQRAASDQARA</sequence>
<proteinExistence type="predicted"/>
<accession>A0A812NGG4</accession>
<evidence type="ECO:0000256" key="1">
    <source>
        <dbReference type="SAM" id="MobiDB-lite"/>
    </source>
</evidence>
<comment type="caution">
    <text evidence="2">The sequence shown here is derived from an EMBL/GenBank/DDBJ whole genome shotgun (WGS) entry which is preliminary data.</text>
</comment>
<evidence type="ECO:0000313" key="3">
    <source>
        <dbReference type="Proteomes" id="UP000604046"/>
    </source>
</evidence>
<feature type="region of interest" description="Disordered" evidence="1">
    <location>
        <begin position="112"/>
        <end position="258"/>
    </location>
</feature>
<feature type="compositionally biased region" description="Basic and acidic residues" evidence="1">
    <location>
        <begin position="245"/>
        <end position="258"/>
    </location>
</feature>
<reference evidence="2" key="1">
    <citation type="submission" date="2021-02" db="EMBL/GenBank/DDBJ databases">
        <authorList>
            <person name="Dougan E. K."/>
            <person name="Rhodes N."/>
            <person name="Thang M."/>
            <person name="Chan C."/>
        </authorList>
    </citation>
    <scope>NUCLEOTIDE SEQUENCE</scope>
</reference>
<feature type="non-terminal residue" evidence="2">
    <location>
        <position position="258"/>
    </location>
</feature>
<feature type="compositionally biased region" description="Basic and acidic residues" evidence="1">
    <location>
        <begin position="120"/>
        <end position="132"/>
    </location>
</feature>
<gene>
    <name evidence="2" type="ORF">SNAT2548_LOCUS16068</name>
</gene>
<dbReference type="AlphaFoldDB" id="A0A812NGG4"/>
<organism evidence="2 3">
    <name type="scientific">Symbiodinium natans</name>
    <dbReference type="NCBI Taxonomy" id="878477"/>
    <lineage>
        <taxon>Eukaryota</taxon>
        <taxon>Sar</taxon>
        <taxon>Alveolata</taxon>
        <taxon>Dinophyceae</taxon>
        <taxon>Suessiales</taxon>
        <taxon>Symbiodiniaceae</taxon>
        <taxon>Symbiodinium</taxon>
    </lineage>
</organism>